<dbReference type="PANTHER" id="PTHR30055">
    <property type="entry name" value="HTH-TYPE TRANSCRIPTIONAL REGULATOR RUTR"/>
    <property type="match status" value="1"/>
</dbReference>
<comment type="caution">
    <text evidence="4">The sequence shown here is derived from an EMBL/GenBank/DDBJ whole genome shotgun (WGS) entry which is preliminary data.</text>
</comment>
<evidence type="ECO:0000256" key="1">
    <source>
        <dbReference type="ARBA" id="ARBA00023125"/>
    </source>
</evidence>
<dbReference type="InterPro" id="IPR001647">
    <property type="entry name" value="HTH_TetR"/>
</dbReference>
<accession>A0AA90GVL1</accession>
<proteinExistence type="predicted"/>
<dbReference type="RefSeq" id="WP_271312863.1">
    <property type="nucleotide sequence ID" value="NZ_JABXJJ020000006.1"/>
</dbReference>
<dbReference type="GO" id="GO:0003700">
    <property type="term" value="F:DNA-binding transcription factor activity"/>
    <property type="evidence" value="ECO:0007669"/>
    <property type="project" value="TreeGrafter"/>
</dbReference>
<dbReference type="InterPro" id="IPR009057">
    <property type="entry name" value="Homeodomain-like_sf"/>
</dbReference>
<dbReference type="PANTHER" id="PTHR30055:SF223">
    <property type="entry name" value="HTH-TYPE TRANSCRIPTIONAL REGULATOR UIDR"/>
    <property type="match status" value="1"/>
</dbReference>
<dbReference type="Gene3D" id="1.10.357.10">
    <property type="entry name" value="Tetracycline Repressor, domain 2"/>
    <property type="match status" value="1"/>
</dbReference>
<keyword evidence="1 2" id="KW-0238">DNA-binding</keyword>
<dbReference type="SUPFAM" id="SSF46689">
    <property type="entry name" value="Homeodomain-like"/>
    <property type="match status" value="1"/>
</dbReference>
<dbReference type="AlphaFoldDB" id="A0AA90GVL1"/>
<feature type="domain" description="HTH tetR-type" evidence="3">
    <location>
        <begin position="20"/>
        <end position="80"/>
    </location>
</feature>
<evidence type="ECO:0000259" key="3">
    <source>
        <dbReference type="PROSITE" id="PS50977"/>
    </source>
</evidence>
<reference evidence="4" key="1">
    <citation type="submission" date="2023-05" db="EMBL/GenBank/DDBJ databases">
        <title>Streptantibioticus silvisoli sp. nov., acidotolerant actinomycetes 1 from pine litter.</title>
        <authorList>
            <person name="Swiecimska M."/>
            <person name="Golinska P."/>
            <person name="Sangal V."/>
            <person name="Wachnowicz B."/>
            <person name="Goodfellow M."/>
        </authorList>
    </citation>
    <scope>NUCLEOTIDE SEQUENCE</scope>
    <source>
        <strain evidence="4">SL13</strain>
    </source>
</reference>
<sequence length="213" mass="23085">MSSDAPRRPYDASRRQDAARRTRAAVLAAGRELLFRDGYRATTVRAVAEQAGVSPETVYKAFGGKPGLVKALWDVTLAGDDEPLAMGERPELREVWRTRDPHAKLRLYATFVCSVHERLAPLIALLAEAGPDVAQVLATSEEERLTGVTAFVAHLATAGLLRPGADRARLADACWALTGPHLFTQLTATRAWPADTYRTWLADTLAATLLAPG</sequence>
<protein>
    <submittedName>
        <fullName evidence="4">TetR/AcrR family transcriptional regulator</fullName>
    </submittedName>
</protein>
<gene>
    <name evidence="4" type="ORF">POF50_005990</name>
</gene>
<evidence type="ECO:0000313" key="4">
    <source>
        <dbReference type="EMBL" id="MDI5968898.1"/>
    </source>
</evidence>
<organism evidence="4">
    <name type="scientific">Streptantibioticus silvisoli</name>
    <dbReference type="NCBI Taxonomy" id="2705255"/>
    <lineage>
        <taxon>Bacteria</taxon>
        <taxon>Bacillati</taxon>
        <taxon>Actinomycetota</taxon>
        <taxon>Actinomycetes</taxon>
        <taxon>Kitasatosporales</taxon>
        <taxon>Streptomycetaceae</taxon>
        <taxon>Streptantibioticus</taxon>
    </lineage>
</organism>
<feature type="DNA-binding region" description="H-T-H motif" evidence="2">
    <location>
        <begin position="43"/>
        <end position="62"/>
    </location>
</feature>
<evidence type="ECO:0000256" key="2">
    <source>
        <dbReference type="PROSITE-ProRule" id="PRU00335"/>
    </source>
</evidence>
<dbReference type="PROSITE" id="PS50977">
    <property type="entry name" value="HTH_TETR_2"/>
    <property type="match status" value="1"/>
</dbReference>
<dbReference type="GO" id="GO:0000976">
    <property type="term" value="F:transcription cis-regulatory region binding"/>
    <property type="evidence" value="ECO:0007669"/>
    <property type="project" value="TreeGrafter"/>
</dbReference>
<name>A0AA90GVL1_9ACTN</name>
<dbReference type="Pfam" id="PF00440">
    <property type="entry name" value="TetR_N"/>
    <property type="match status" value="1"/>
</dbReference>
<dbReference type="InterPro" id="IPR050109">
    <property type="entry name" value="HTH-type_TetR-like_transc_reg"/>
</dbReference>
<dbReference type="EMBL" id="JABXJJ020000006">
    <property type="protein sequence ID" value="MDI5968898.1"/>
    <property type="molecule type" value="Genomic_DNA"/>
</dbReference>
<dbReference type="PRINTS" id="PR00455">
    <property type="entry name" value="HTHTETR"/>
</dbReference>